<keyword evidence="4" id="KW-0067">ATP-binding</keyword>
<dbReference type="InterPro" id="IPR001763">
    <property type="entry name" value="Rhodanese-like_dom"/>
</dbReference>
<comment type="caution">
    <text evidence="6">The sequence shown here is derived from an EMBL/GenBank/DDBJ whole genome shotgun (WGS) entry which is preliminary data.</text>
</comment>
<dbReference type="PANTHER" id="PTHR11070">
    <property type="entry name" value="UVRD / RECB / PCRA DNA HELICASE FAMILY MEMBER"/>
    <property type="match status" value="1"/>
</dbReference>
<protein>
    <recommendedName>
        <fullName evidence="5">Rhodanese domain-containing protein</fullName>
    </recommendedName>
</protein>
<dbReference type="InterPro" id="IPR027417">
    <property type="entry name" value="P-loop_NTPase"/>
</dbReference>
<feature type="domain" description="Rhodanese" evidence="5">
    <location>
        <begin position="5"/>
        <end position="78"/>
    </location>
</feature>
<evidence type="ECO:0000256" key="3">
    <source>
        <dbReference type="ARBA" id="ARBA00022806"/>
    </source>
</evidence>
<gene>
    <name evidence="6" type="ORF">GCM10009539_58820</name>
</gene>
<keyword evidence="7" id="KW-1185">Reference proteome</keyword>
<dbReference type="Proteomes" id="UP001500967">
    <property type="component" value="Unassembled WGS sequence"/>
</dbReference>
<dbReference type="InterPro" id="IPR000212">
    <property type="entry name" value="DNA_helicase_UvrD/REP"/>
</dbReference>
<evidence type="ECO:0000313" key="7">
    <source>
        <dbReference type="Proteomes" id="UP001500967"/>
    </source>
</evidence>
<dbReference type="Pfam" id="PF13361">
    <property type="entry name" value="UvrD_C"/>
    <property type="match status" value="1"/>
</dbReference>
<proteinExistence type="predicted"/>
<dbReference type="Gene3D" id="3.40.50.300">
    <property type="entry name" value="P-loop containing nucleotide triphosphate hydrolases"/>
    <property type="match status" value="1"/>
</dbReference>
<reference evidence="7" key="1">
    <citation type="journal article" date="2019" name="Int. J. Syst. Evol. Microbiol.">
        <title>The Global Catalogue of Microorganisms (GCM) 10K type strain sequencing project: providing services to taxonomists for standard genome sequencing and annotation.</title>
        <authorList>
            <consortium name="The Broad Institute Genomics Platform"/>
            <consortium name="The Broad Institute Genome Sequencing Center for Infectious Disease"/>
            <person name="Wu L."/>
            <person name="Ma J."/>
        </authorList>
    </citation>
    <scope>NUCLEOTIDE SEQUENCE [LARGE SCALE GENOMIC DNA]</scope>
    <source>
        <strain evidence="7">JCM 10425</strain>
    </source>
</reference>
<evidence type="ECO:0000313" key="6">
    <source>
        <dbReference type="EMBL" id="GAA0264687.1"/>
    </source>
</evidence>
<evidence type="ECO:0000259" key="5">
    <source>
        <dbReference type="PROSITE" id="PS50206"/>
    </source>
</evidence>
<organism evidence="6 7">
    <name type="scientific">Cryptosporangium japonicum</name>
    <dbReference type="NCBI Taxonomy" id="80872"/>
    <lineage>
        <taxon>Bacteria</taxon>
        <taxon>Bacillati</taxon>
        <taxon>Actinomycetota</taxon>
        <taxon>Actinomycetes</taxon>
        <taxon>Cryptosporangiales</taxon>
        <taxon>Cryptosporangiaceae</taxon>
        <taxon>Cryptosporangium</taxon>
    </lineage>
</organism>
<sequence>MQVAAVAKRVGELKAAGTEFHEVVVLCGTNEECLQVATEFRVRGIPAYVRSGEYERTSTTSLIEEMAAWATAGRELSGIRLGDLMHRWRDLIGKRGTASASVEAVSALLEYEESGIAPASQFMSDLLVDDLVFILKANGKADESAALALMNSWIKAKGPKFRVSDLAGRARGMSCVQIATMTSGKGLEFDSVLVVGVDEGAMPHFSSTRPAALAEDRRKFYVCLTRARYSVDLYFSGFRVNQYGRRFNSGPSRYLKQIGVL</sequence>
<dbReference type="RefSeq" id="WP_344652149.1">
    <property type="nucleotide sequence ID" value="NZ_BAAAGX010000023.1"/>
</dbReference>
<name>A0ABP3EL03_9ACTN</name>
<dbReference type="SUPFAM" id="SSF52540">
    <property type="entry name" value="P-loop containing nucleoside triphosphate hydrolases"/>
    <property type="match status" value="1"/>
</dbReference>
<keyword evidence="1" id="KW-0547">Nucleotide-binding</keyword>
<dbReference type="InterPro" id="IPR014017">
    <property type="entry name" value="DNA_helicase_UvrD-like_C"/>
</dbReference>
<evidence type="ECO:0000256" key="2">
    <source>
        <dbReference type="ARBA" id="ARBA00022801"/>
    </source>
</evidence>
<keyword evidence="2" id="KW-0378">Hydrolase</keyword>
<keyword evidence="3" id="KW-0347">Helicase</keyword>
<accession>A0ABP3EL03</accession>
<evidence type="ECO:0000256" key="4">
    <source>
        <dbReference type="ARBA" id="ARBA00022840"/>
    </source>
</evidence>
<dbReference type="EMBL" id="BAAAGX010000023">
    <property type="protein sequence ID" value="GAA0264687.1"/>
    <property type="molecule type" value="Genomic_DNA"/>
</dbReference>
<evidence type="ECO:0000256" key="1">
    <source>
        <dbReference type="ARBA" id="ARBA00022741"/>
    </source>
</evidence>
<dbReference type="PROSITE" id="PS50206">
    <property type="entry name" value="RHODANESE_3"/>
    <property type="match status" value="1"/>
</dbReference>